<dbReference type="AlphaFoldDB" id="A6KK43"/>
<protein>
    <submittedName>
        <fullName evidence="1">RCG44958, isoform CRA_b</fullName>
    </submittedName>
</protein>
<proteinExistence type="predicted"/>
<dbReference type="EMBL" id="CH474059">
    <property type="protein sequence ID" value="EDL83131.1"/>
    <property type="molecule type" value="Genomic_DNA"/>
</dbReference>
<accession>A6KK43</accession>
<evidence type="ECO:0000313" key="1">
    <source>
        <dbReference type="EMBL" id="EDL83131.1"/>
    </source>
</evidence>
<evidence type="ECO:0000313" key="2">
    <source>
        <dbReference type="Proteomes" id="UP000234681"/>
    </source>
</evidence>
<gene>
    <name evidence="1" type="ORF">rCG_44958</name>
</gene>
<name>A6KK43_RAT</name>
<dbReference type="Proteomes" id="UP000234681">
    <property type="component" value="Chromosome 1"/>
</dbReference>
<sequence length="40" mass="4547">MHEGRRAKQPVLRQALRHGASCWPGFSAFLLNMTAICYQT</sequence>
<reference evidence="2" key="1">
    <citation type="submission" date="2005-09" db="EMBL/GenBank/DDBJ databases">
        <authorList>
            <person name="Mural R.J."/>
            <person name="Li P.W."/>
            <person name="Adams M.D."/>
            <person name="Amanatides P.G."/>
            <person name="Baden-Tillson H."/>
            <person name="Barnstead M."/>
            <person name="Chin S.H."/>
            <person name="Dew I."/>
            <person name="Evans C.A."/>
            <person name="Ferriera S."/>
            <person name="Flanigan M."/>
            <person name="Fosler C."/>
            <person name="Glodek A."/>
            <person name="Gu Z."/>
            <person name="Holt R.A."/>
            <person name="Jennings D."/>
            <person name="Kraft C.L."/>
            <person name="Lu F."/>
            <person name="Nguyen T."/>
            <person name="Nusskern D.R."/>
            <person name="Pfannkoch C.M."/>
            <person name="Sitter C."/>
            <person name="Sutton G.G."/>
            <person name="Venter J.C."/>
            <person name="Wang Z."/>
            <person name="Woodage T."/>
            <person name="Zheng X.H."/>
            <person name="Zhong F."/>
        </authorList>
    </citation>
    <scope>NUCLEOTIDE SEQUENCE [LARGE SCALE GENOMIC DNA]</scope>
    <source>
        <strain>BN</strain>
        <strain evidence="2">Sprague-Dawley</strain>
    </source>
</reference>
<organism evidence="1 2">
    <name type="scientific">Rattus norvegicus</name>
    <name type="common">Rat</name>
    <dbReference type="NCBI Taxonomy" id="10116"/>
    <lineage>
        <taxon>Eukaryota</taxon>
        <taxon>Metazoa</taxon>
        <taxon>Chordata</taxon>
        <taxon>Craniata</taxon>
        <taxon>Vertebrata</taxon>
        <taxon>Euteleostomi</taxon>
        <taxon>Mammalia</taxon>
        <taxon>Eutheria</taxon>
        <taxon>Euarchontoglires</taxon>
        <taxon>Glires</taxon>
        <taxon>Rodentia</taxon>
        <taxon>Myomorpha</taxon>
        <taxon>Muroidea</taxon>
        <taxon>Muridae</taxon>
        <taxon>Murinae</taxon>
        <taxon>Rattus</taxon>
    </lineage>
</organism>